<protein>
    <submittedName>
        <fullName evidence="1">Uncharacterized protein</fullName>
    </submittedName>
</protein>
<dbReference type="KEGG" id="fox:FOXG_20303"/>
<dbReference type="EMBL" id="DS231708">
    <property type="protein sequence ID" value="KNB10096.1"/>
    <property type="molecule type" value="Genomic_DNA"/>
</dbReference>
<evidence type="ECO:0000313" key="2">
    <source>
        <dbReference type="Proteomes" id="UP000009097"/>
    </source>
</evidence>
<reference evidence="1" key="1">
    <citation type="submission" date="2007-04" db="EMBL/GenBank/DDBJ databases">
        <authorList>
            <consortium name="The Broad Institute Genome Sequencing Platform"/>
            <person name="Birren B."/>
            <person name="Lander E."/>
            <person name="Galagan J."/>
            <person name="Nusbaum C."/>
            <person name="Devon K."/>
            <person name="Ma L.-J."/>
            <person name="Jaffe D."/>
            <person name="Butler J."/>
            <person name="Alvarez P."/>
            <person name="Gnerre S."/>
            <person name="Grabherr M."/>
            <person name="Kleber M."/>
            <person name="Mauceli E."/>
            <person name="Brockman W."/>
            <person name="MacCallum I.A."/>
            <person name="Young S."/>
            <person name="LaButti K."/>
            <person name="DeCaprio D."/>
            <person name="Crawford M."/>
            <person name="Koehrsen M."/>
            <person name="Engels R."/>
            <person name="Montgomery P."/>
            <person name="Pearson M."/>
            <person name="Howarth C."/>
            <person name="Larson L."/>
            <person name="White J."/>
            <person name="O'Leary S."/>
            <person name="Kodira C."/>
            <person name="Zeng Q."/>
            <person name="Yandava C."/>
            <person name="Alvarado L."/>
            <person name="Kistler C."/>
            <person name="Shim W.-B."/>
            <person name="Kang S."/>
            <person name="Woloshuk C."/>
        </authorList>
    </citation>
    <scope>NUCLEOTIDE SEQUENCE</scope>
    <source>
        <strain evidence="1">4287</strain>
    </source>
</reference>
<gene>
    <name evidence="1" type="ORF">FOXG_20303</name>
</gene>
<organism evidence="1 2">
    <name type="scientific">Fusarium oxysporum f. sp. lycopersici (strain 4287 / CBS 123668 / FGSC 9935 / NRRL 34936)</name>
    <name type="common">Fusarium vascular wilt of tomato</name>
    <dbReference type="NCBI Taxonomy" id="426428"/>
    <lineage>
        <taxon>Eukaryota</taxon>
        <taxon>Fungi</taxon>
        <taxon>Dikarya</taxon>
        <taxon>Ascomycota</taxon>
        <taxon>Pezizomycotina</taxon>
        <taxon>Sordariomycetes</taxon>
        <taxon>Hypocreomycetidae</taxon>
        <taxon>Hypocreales</taxon>
        <taxon>Nectriaceae</taxon>
        <taxon>Fusarium</taxon>
        <taxon>Fusarium oxysporum species complex</taxon>
    </lineage>
</organism>
<dbReference type="Proteomes" id="UP000009097">
    <property type="component" value="Unassembled WGS sequence"/>
</dbReference>
<evidence type="ECO:0000313" key="1">
    <source>
        <dbReference type="EMBL" id="KNB10096.1"/>
    </source>
</evidence>
<dbReference type="VEuPathDB" id="FungiDB:FOXG_20303"/>
<reference evidence="1" key="2">
    <citation type="journal article" date="2010" name="Nature">
        <title>Comparative genomics reveals mobile pathogenicity chromosomes in Fusarium.</title>
        <authorList>
            <person name="Ma L.J."/>
            <person name="van der Does H.C."/>
            <person name="Borkovich K.A."/>
            <person name="Coleman J.J."/>
            <person name="Daboussi M.J."/>
            <person name="Di Pietro A."/>
            <person name="Dufresne M."/>
            <person name="Freitag M."/>
            <person name="Grabherr M."/>
            <person name="Henrissat B."/>
            <person name="Houterman P.M."/>
            <person name="Kang S."/>
            <person name="Shim W.B."/>
            <person name="Woloshuk C."/>
            <person name="Xie X."/>
            <person name="Xu J.R."/>
            <person name="Antoniw J."/>
            <person name="Baker S.E."/>
            <person name="Bluhm B.H."/>
            <person name="Breakspear A."/>
            <person name="Brown D.W."/>
            <person name="Butchko R.A."/>
            <person name="Chapman S."/>
            <person name="Coulson R."/>
            <person name="Coutinho P.M."/>
            <person name="Danchin E.G."/>
            <person name="Diener A."/>
            <person name="Gale L.R."/>
            <person name="Gardiner D.M."/>
            <person name="Goff S."/>
            <person name="Hammond-Kosack K.E."/>
            <person name="Hilburn K."/>
            <person name="Hua-Van A."/>
            <person name="Jonkers W."/>
            <person name="Kazan K."/>
            <person name="Kodira C.D."/>
            <person name="Koehrsen M."/>
            <person name="Kumar L."/>
            <person name="Lee Y.H."/>
            <person name="Li L."/>
            <person name="Manners J.M."/>
            <person name="Miranda-Saavedra D."/>
            <person name="Mukherjee M."/>
            <person name="Park G."/>
            <person name="Park J."/>
            <person name="Park S.Y."/>
            <person name="Proctor R.H."/>
            <person name="Regev A."/>
            <person name="Ruiz-Roldan M.C."/>
            <person name="Sain D."/>
            <person name="Sakthikumar S."/>
            <person name="Sykes S."/>
            <person name="Schwartz D.C."/>
            <person name="Turgeon B.G."/>
            <person name="Wapinski I."/>
            <person name="Yoder O."/>
            <person name="Young S."/>
            <person name="Zeng Q."/>
            <person name="Zhou S."/>
            <person name="Galagan J."/>
            <person name="Cuomo C.A."/>
            <person name="Kistler H.C."/>
            <person name="Rep M."/>
        </authorList>
    </citation>
    <scope>NUCLEOTIDE SEQUENCE [LARGE SCALE GENOMIC DNA]</scope>
    <source>
        <strain evidence="1">4287</strain>
    </source>
</reference>
<accession>A0A0J9VGT6</accession>
<name>A0A0J9VGT6_FUSO4</name>
<sequence>MVRLLDLDLELVEVNIDLLNLEVVLAILLVGGRHLHLEGEAITREDDVSNTSVGDRRETLLALDVEAHITKIHLDASNLDLDGLMALVGDLLAAPSEVVLAGNLEDVGGKVVTLKDQVLDDSIDLGVGVLNSRNWDVGNVLKGGRDNDIPQVLKQMRLEDRLAILVVAKVLEQLLERLGKSMVLRVLVELVGKELDLIDNTVGVTAVFVAEEVSSLVVELIPLTSGLILEDVTLLKEASADVRVHSLEPVLELTVVISVAVNLADGLPKILSGGAVGESLNDSAEVTLGGSKATTCVLGSIGRALAKSAAVAAVSLSQAQKSLNGLRVVLVLLALQNHLLETPDGLVLTLLRHLLIEVVAGLATVLLIALQDALFGLGSTLLSSLAQQPA</sequence>
<proteinExistence type="predicted"/>
<dbReference type="AlphaFoldDB" id="A0A0J9VGT6"/>
<dbReference type="GeneID" id="28961009"/>
<dbReference type="RefSeq" id="XP_018248141.1">
    <property type="nucleotide sequence ID" value="XM_018400572.1"/>
</dbReference>